<dbReference type="KEGG" id="zma:100381722"/>
<dbReference type="RefSeq" id="NP_001168001.1">
    <property type="nucleotide sequence ID" value="NM_001174530.1"/>
</dbReference>
<protein>
    <submittedName>
        <fullName evidence="2">Uncharacterized protein</fullName>
    </submittedName>
</protein>
<dbReference type="EMBL" id="BT062101">
    <property type="protein sequence ID" value="ACN26798.1"/>
    <property type="molecule type" value="mRNA"/>
</dbReference>
<dbReference type="GeneID" id="100381722"/>
<dbReference type="HOGENOM" id="CLU_1637880_0_0_1"/>
<proteinExistence type="evidence at transcript level"/>
<name>C0HIE5_MAIZE</name>
<feature type="region of interest" description="Disordered" evidence="1">
    <location>
        <begin position="79"/>
        <end position="162"/>
    </location>
</feature>
<accession>C0HIE5</accession>
<feature type="compositionally biased region" description="Basic and acidic residues" evidence="1">
    <location>
        <begin position="1"/>
        <end position="12"/>
    </location>
</feature>
<reference evidence="2" key="2">
    <citation type="submission" date="2012-06" db="EMBL/GenBank/DDBJ databases">
        <authorList>
            <person name="Yu Y."/>
            <person name="Currie J."/>
            <person name="Lomeli R."/>
            <person name="Angelova A."/>
            <person name="Collura K."/>
            <person name="Wissotski M."/>
            <person name="Campos D."/>
            <person name="Kudrna D."/>
            <person name="Golser W."/>
            <person name="Ashely E."/>
            <person name="Descour A."/>
            <person name="Fernandes J."/>
            <person name="Soderlund C."/>
            <person name="Walbot V."/>
        </authorList>
    </citation>
    <scope>NUCLEOTIDE SEQUENCE</scope>
    <source>
        <strain evidence="2">B73</strain>
    </source>
</reference>
<dbReference type="AlphaFoldDB" id="C0HIE5"/>
<sequence length="162" mass="18105">MGLAPRRCEFGTRPDTLVPRRQSRAATPAFPTRHGTPISIARNPAIQATRAICDNKSSNILAPNRRQPPPSTQMMEFLKDHATPIPITPKPHGRRAHPHALPVPQPPKRVPRDPCICPPRQATRRRRARPARSHSASRCRPSKPPPTVTCDRRPEQPNLPAR</sequence>
<feature type="region of interest" description="Disordered" evidence="1">
    <location>
        <begin position="1"/>
        <end position="37"/>
    </location>
</feature>
<evidence type="ECO:0000256" key="1">
    <source>
        <dbReference type="SAM" id="MobiDB-lite"/>
    </source>
</evidence>
<feature type="compositionally biased region" description="Basic residues" evidence="1">
    <location>
        <begin position="122"/>
        <end position="141"/>
    </location>
</feature>
<organism evidence="2">
    <name type="scientific">Zea mays</name>
    <name type="common">Maize</name>
    <dbReference type="NCBI Taxonomy" id="4577"/>
    <lineage>
        <taxon>Eukaryota</taxon>
        <taxon>Viridiplantae</taxon>
        <taxon>Streptophyta</taxon>
        <taxon>Embryophyta</taxon>
        <taxon>Tracheophyta</taxon>
        <taxon>Spermatophyta</taxon>
        <taxon>Magnoliopsida</taxon>
        <taxon>Liliopsida</taxon>
        <taxon>Poales</taxon>
        <taxon>Poaceae</taxon>
        <taxon>PACMAD clade</taxon>
        <taxon>Panicoideae</taxon>
        <taxon>Andropogonodae</taxon>
        <taxon>Andropogoneae</taxon>
        <taxon>Tripsacinae</taxon>
        <taxon>Zea</taxon>
    </lineage>
</organism>
<reference evidence="2" key="1">
    <citation type="journal article" date="2009" name="PLoS Genet.">
        <title>Sequencing, mapping, and analysis of 27,455 maize full-length cDNAs.</title>
        <authorList>
            <person name="Soderlund C."/>
            <person name="Descour A."/>
            <person name="Kudrna D."/>
            <person name="Bomhoff M."/>
            <person name="Boyd L."/>
            <person name="Currie J."/>
            <person name="Angelova A."/>
            <person name="Collura K."/>
            <person name="Wissotski M."/>
            <person name="Ashley E."/>
            <person name="Morrow D."/>
            <person name="Fernandes J."/>
            <person name="Walbot V."/>
            <person name="Yu Y."/>
        </authorList>
    </citation>
    <scope>NUCLEOTIDE SEQUENCE</scope>
    <source>
        <strain evidence="2">B73</strain>
    </source>
</reference>
<evidence type="ECO:0000313" key="2">
    <source>
        <dbReference type="EMBL" id="ACN26798.1"/>
    </source>
</evidence>